<keyword evidence="2" id="KW-1185">Reference proteome</keyword>
<dbReference type="OrthoDB" id="3120920at2759"/>
<proteinExistence type="predicted"/>
<accession>A0A9P6D5Z4</accession>
<gene>
    <name evidence="1" type="ORF">BDN70DRAFT_917229</name>
</gene>
<evidence type="ECO:0000313" key="1">
    <source>
        <dbReference type="EMBL" id="KAF9485049.1"/>
    </source>
</evidence>
<dbReference type="AlphaFoldDB" id="A0A9P6D5Z4"/>
<sequence length="484" mass="55025">MDIATVRTSPQFPPEIIDLFVLNLAPKKYDKVRWYDEKRDLAACGLVSRAFYLPSRRYLFSTVTIYVDIFPNGKIRLPTETLREILVANPLLQNQIYHLFVAYPVQFSYPGTPWDLTAPEMREIYAAAKNNAENENKCLSHIVRLVPALRKLTICSTEYDLRDPAYFNPDMASILYELKGLCPHLHRLGIIAVHDVPLSYILQWTNITELRLSDVVLVHNSNSQSDSGSESESDADADSMDLSQSTITSFPFIERLFMRGTNYLPAFSSLHFGQLRYLRLSFPRGSEIVPWSVDQKWDLLRQNSLVLTHLHLSGAFCTSYWTHMLSEVSVPALKILEINEKVFMEALGLVLRISGFLCPTDASSVFSVQHILITSQSYVIADILDYEQGWKQLDAAWTSAQYSSLAKVDVRLTFDLRSGISETLTDDEILLRIENCASRLLPLVSASLTSRVIDLKFFVKVHSSKVDLTWDNRAGTSIIDRHED</sequence>
<dbReference type="EMBL" id="MU155138">
    <property type="protein sequence ID" value="KAF9485049.1"/>
    <property type="molecule type" value="Genomic_DNA"/>
</dbReference>
<dbReference type="SUPFAM" id="SSF52047">
    <property type="entry name" value="RNI-like"/>
    <property type="match status" value="1"/>
</dbReference>
<name>A0A9P6D5Z4_9AGAR</name>
<comment type="caution">
    <text evidence="1">The sequence shown here is derived from an EMBL/GenBank/DDBJ whole genome shotgun (WGS) entry which is preliminary data.</text>
</comment>
<evidence type="ECO:0000313" key="2">
    <source>
        <dbReference type="Proteomes" id="UP000807469"/>
    </source>
</evidence>
<dbReference type="Proteomes" id="UP000807469">
    <property type="component" value="Unassembled WGS sequence"/>
</dbReference>
<reference evidence="1" key="1">
    <citation type="submission" date="2020-11" db="EMBL/GenBank/DDBJ databases">
        <authorList>
            <consortium name="DOE Joint Genome Institute"/>
            <person name="Ahrendt S."/>
            <person name="Riley R."/>
            <person name="Andreopoulos W."/>
            <person name="Labutti K."/>
            <person name="Pangilinan J."/>
            <person name="Ruiz-Duenas F.J."/>
            <person name="Barrasa J.M."/>
            <person name="Sanchez-Garcia M."/>
            <person name="Camarero S."/>
            <person name="Miyauchi S."/>
            <person name="Serrano A."/>
            <person name="Linde D."/>
            <person name="Babiker R."/>
            <person name="Drula E."/>
            <person name="Ayuso-Fernandez I."/>
            <person name="Pacheco R."/>
            <person name="Padilla G."/>
            <person name="Ferreira P."/>
            <person name="Barriuso J."/>
            <person name="Kellner H."/>
            <person name="Castanera R."/>
            <person name="Alfaro M."/>
            <person name="Ramirez L."/>
            <person name="Pisabarro A.G."/>
            <person name="Kuo A."/>
            <person name="Tritt A."/>
            <person name="Lipzen A."/>
            <person name="He G."/>
            <person name="Yan M."/>
            <person name="Ng V."/>
            <person name="Cullen D."/>
            <person name="Martin F."/>
            <person name="Rosso M.-N."/>
            <person name="Henrissat B."/>
            <person name="Hibbett D."/>
            <person name="Martinez A.T."/>
            <person name="Grigoriev I.V."/>
        </authorList>
    </citation>
    <scope>NUCLEOTIDE SEQUENCE</scope>
    <source>
        <strain evidence="1">CIRM-BRFM 674</strain>
    </source>
</reference>
<organism evidence="1 2">
    <name type="scientific">Pholiota conissans</name>
    <dbReference type="NCBI Taxonomy" id="109636"/>
    <lineage>
        <taxon>Eukaryota</taxon>
        <taxon>Fungi</taxon>
        <taxon>Dikarya</taxon>
        <taxon>Basidiomycota</taxon>
        <taxon>Agaricomycotina</taxon>
        <taxon>Agaricomycetes</taxon>
        <taxon>Agaricomycetidae</taxon>
        <taxon>Agaricales</taxon>
        <taxon>Agaricineae</taxon>
        <taxon>Strophariaceae</taxon>
        <taxon>Pholiota</taxon>
    </lineage>
</organism>
<protein>
    <submittedName>
        <fullName evidence="1">Uncharacterized protein</fullName>
    </submittedName>
</protein>